<feature type="compositionally biased region" description="Low complexity" evidence="1">
    <location>
        <begin position="154"/>
        <end position="166"/>
    </location>
</feature>
<proteinExistence type="predicted"/>
<dbReference type="EMBL" id="ML995905">
    <property type="protein sequence ID" value="KAF2764944.1"/>
    <property type="molecule type" value="Genomic_DNA"/>
</dbReference>
<feature type="region of interest" description="Disordered" evidence="1">
    <location>
        <begin position="217"/>
        <end position="237"/>
    </location>
</feature>
<reference evidence="2" key="1">
    <citation type="journal article" date="2020" name="Stud. Mycol.">
        <title>101 Dothideomycetes genomes: a test case for predicting lifestyles and emergence of pathogens.</title>
        <authorList>
            <person name="Haridas S."/>
            <person name="Albert R."/>
            <person name="Binder M."/>
            <person name="Bloem J."/>
            <person name="Labutti K."/>
            <person name="Salamov A."/>
            <person name="Andreopoulos B."/>
            <person name="Baker S."/>
            <person name="Barry K."/>
            <person name="Bills G."/>
            <person name="Bluhm B."/>
            <person name="Cannon C."/>
            <person name="Castanera R."/>
            <person name="Culley D."/>
            <person name="Daum C."/>
            <person name="Ezra D."/>
            <person name="Gonzalez J."/>
            <person name="Henrissat B."/>
            <person name="Kuo A."/>
            <person name="Liang C."/>
            <person name="Lipzen A."/>
            <person name="Lutzoni F."/>
            <person name="Magnuson J."/>
            <person name="Mondo S."/>
            <person name="Nolan M."/>
            <person name="Ohm R."/>
            <person name="Pangilinan J."/>
            <person name="Park H.-J."/>
            <person name="Ramirez L."/>
            <person name="Alfaro M."/>
            <person name="Sun H."/>
            <person name="Tritt A."/>
            <person name="Yoshinaga Y."/>
            <person name="Zwiers L.-H."/>
            <person name="Turgeon B."/>
            <person name="Goodwin S."/>
            <person name="Spatafora J."/>
            <person name="Crous P."/>
            <person name="Grigoriev I."/>
        </authorList>
    </citation>
    <scope>NUCLEOTIDE SEQUENCE</scope>
    <source>
        <strain evidence="2">CBS 116005</strain>
    </source>
</reference>
<evidence type="ECO:0000256" key="1">
    <source>
        <dbReference type="SAM" id="MobiDB-lite"/>
    </source>
</evidence>
<accession>A0A6G1KY24</accession>
<protein>
    <recommendedName>
        <fullName evidence="4">Sialidase</fullName>
    </recommendedName>
</protein>
<name>A0A6G1KY24_9PEZI</name>
<dbReference type="OrthoDB" id="5300765at2759"/>
<evidence type="ECO:0000313" key="3">
    <source>
        <dbReference type="Proteomes" id="UP000799436"/>
    </source>
</evidence>
<keyword evidence="3" id="KW-1185">Reference proteome</keyword>
<sequence>MAYRQLTPPTILEYDSPAQCPGGSASTVDSCFPQEWSPETALTSTTTPPRSPYGLKIRETGPMLLPRVRPQDQLMEPASQATHHGHSRTLSLPANHVPMQFGGHLPRPSLNRRSTSPPGQQAYASPIPAISPFDHMINDQASSRRPSLAHHRAYSSSSLRSHSRNTSNLSIDASMLWRYGYPTYRQSPAPQAPGTLSSTRTRTPTAMCHLAPIAMPDGQIPSYPQRRRTASPSENPSRLANEIAFDPVLDLQTTTTLEYLTAPNPTPSLTMRTVDAVRGQNRHFWFDVRQVRAWSDFNVNTISSVPALLQLLNMDVANRYLPVPIKVNTCPETPAQLAEACAKHHAVKVNAALKLTQGNERHMAMRTLVTAPGSRQQPEFVSNYQSDFEKTIYGDGRGRVVGVIKCYDQWNSGMRNGSPADQVKYLQSLAHLHYFMREHGTRYGFIMTEIELICVRAGGPLHHDKNPNIPGNVPLFGYMEVATPIQIATSGRNENGSLKMTAGLALWWIHMLASREHGDSSFAAQYHWRMDVGGPAARTRQYHHVRDDWMPKLTGSEKRDAKRVRGWFMPDEPLCAKKECGRGRKKAQI</sequence>
<gene>
    <name evidence="2" type="ORF">EJ03DRAFT_222561</name>
</gene>
<feature type="region of interest" description="Disordered" evidence="1">
    <location>
        <begin position="102"/>
        <end position="166"/>
    </location>
</feature>
<organism evidence="2 3">
    <name type="scientific">Teratosphaeria nubilosa</name>
    <dbReference type="NCBI Taxonomy" id="161662"/>
    <lineage>
        <taxon>Eukaryota</taxon>
        <taxon>Fungi</taxon>
        <taxon>Dikarya</taxon>
        <taxon>Ascomycota</taxon>
        <taxon>Pezizomycotina</taxon>
        <taxon>Dothideomycetes</taxon>
        <taxon>Dothideomycetidae</taxon>
        <taxon>Mycosphaerellales</taxon>
        <taxon>Teratosphaeriaceae</taxon>
        <taxon>Teratosphaeria</taxon>
    </lineage>
</organism>
<dbReference type="Proteomes" id="UP000799436">
    <property type="component" value="Unassembled WGS sequence"/>
</dbReference>
<dbReference type="AlphaFoldDB" id="A0A6G1KY24"/>
<evidence type="ECO:0000313" key="2">
    <source>
        <dbReference type="EMBL" id="KAF2764944.1"/>
    </source>
</evidence>
<evidence type="ECO:0008006" key="4">
    <source>
        <dbReference type="Google" id="ProtNLM"/>
    </source>
</evidence>
<feature type="compositionally biased region" description="Polar residues" evidence="1">
    <location>
        <begin position="111"/>
        <end position="123"/>
    </location>
</feature>